<sequence>MEWSSYTTVPKRAELLHDAGDDGTGEPAAPWYSLRVTDEVMQAGFCAPVGDVVRPRKLASLAAMLADAKPQPWLGKFQIAENLYWYIAVRDEYAILPGGDVVGTDDEIEAALAEHIGYGGWNRVEGDLETLSKLLAGNKAKRTPVRSLAVSRIDPLPAAIIAVAVAILGGGGLGGVHAYHSWKHHKELEARRRNPTSKPVEYIPGAGDYLAKTPAPSDWLQACHEAFATVQPSVNGWLSSAGACDSAGATVRWVRGEGATLDYPPPGVIDDSGEQSTQTIRVVPPSKMGTDNAADVRTERLALIAWGQRYGSMVTVGTAQPLSAKAAVGYSIPVTIPMPISPFEPGHGLDQIPGLRITGIGPNTTQATAHGSSNEPASASAWALTGVLYARQ</sequence>
<dbReference type="Proteomes" id="UP000510888">
    <property type="component" value="Plasmid PPGU16_p3"/>
</dbReference>
<evidence type="ECO:0000313" key="1">
    <source>
        <dbReference type="EMBL" id="BCF95428.1"/>
    </source>
</evidence>
<dbReference type="EMBL" id="AP023178">
    <property type="protein sequence ID" value="BCF95428.1"/>
    <property type="molecule type" value="Genomic_DNA"/>
</dbReference>
<dbReference type="RefSeq" id="WP_180727781.1">
    <property type="nucleotide sequence ID" value="NZ_AP023178.1"/>
</dbReference>
<organism evidence="1 2">
    <name type="scientific">Paraburkholderia largidicola</name>
    <dbReference type="NCBI Taxonomy" id="3014751"/>
    <lineage>
        <taxon>Bacteria</taxon>
        <taxon>Pseudomonadati</taxon>
        <taxon>Pseudomonadota</taxon>
        <taxon>Betaproteobacteria</taxon>
        <taxon>Burkholderiales</taxon>
        <taxon>Burkholderiaceae</taxon>
        <taxon>Paraburkholderia</taxon>
    </lineage>
</organism>
<dbReference type="AlphaFoldDB" id="A0A7I8C5F3"/>
<accession>A0A7I8C5F3</accession>
<evidence type="ECO:0000313" key="2">
    <source>
        <dbReference type="Proteomes" id="UP000510888"/>
    </source>
</evidence>
<keyword evidence="2" id="KW-1185">Reference proteome</keyword>
<gene>
    <name evidence="1" type="ORF">PPGU16_84950</name>
</gene>
<geneLocation type="plasmid" evidence="1 2">
    <name>PPGU16_p3</name>
</geneLocation>
<dbReference type="InterPro" id="IPR009663">
    <property type="entry name" value="PAP_PilO"/>
</dbReference>
<keyword evidence="1" id="KW-0614">Plasmid</keyword>
<protein>
    <submittedName>
        <fullName evidence="1">Uncharacterized protein</fullName>
    </submittedName>
</protein>
<name>A0A7I8C5F3_9BURK</name>
<dbReference type="KEGG" id="plad:PPGU16_84950"/>
<dbReference type="Pfam" id="PF06864">
    <property type="entry name" value="PAP_PilO"/>
    <property type="match status" value="1"/>
</dbReference>
<reference evidence="1 2" key="1">
    <citation type="journal article" date="2020" name="Genes (Basel)">
        <title>Genomic Comparison of Insect Gut Symbionts from Divergent Burkholderia Subclades.</title>
        <authorList>
            <person name="Takeshita K."/>
            <person name="Kikuchi Y."/>
        </authorList>
    </citation>
    <scope>NUCLEOTIDE SEQUENCE [LARGE SCALE GENOMIC DNA]</scope>
    <source>
        <strain evidence="1 2">PGU16</strain>
        <plasmid evidence="1 2">PPGU16_p3</plasmid>
    </source>
</reference>
<proteinExistence type="predicted"/>